<dbReference type="InterPro" id="IPR008936">
    <property type="entry name" value="Rho_GTPase_activation_prot"/>
</dbReference>
<protein>
    <submittedName>
        <fullName evidence="4">Plexin-C1-like</fullName>
    </submittedName>
</protein>
<keyword evidence="3" id="KW-1185">Reference proteome</keyword>
<dbReference type="KEGG" id="char:116224187"/>
<dbReference type="GO" id="GO:0005886">
    <property type="term" value="C:plasma membrane"/>
    <property type="evidence" value="ECO:0007669"/>
    <property type="project" value="TreeGrafter"/>
</dbReference>
<name>A0A6P8GJ66_CLUHA</name>
<reference evidence="4" key="1">
    <citation type="submission" date="2025-08" db="UniProtKB">
        <authorList>
            <consortium name="RefSeq"/>
        </authorList>
    </citation>
    <scope>IDENTIFICATION</scope>
</reference>
<dbReference type="Proteomes" id="UP000515152">
    <property type="component" value="Chromosome 16"/>
</dbReference>
<dbReference type="InterPro" id="IPR046800">
    <property type="entry name" value="Plexin_RBD"/>
</dbReference>
<accession>A0A6P8GJ66</accession>
<evidence type="ECO:0000313" key="3">
    <source>
        <dbReference type="Proteomes" id="UP000515152"/>
    </source>
</evidence>
<evidence type="ECO:0000259" key="2">
    <source>
        <dbReference type="Pfam" id="PF20170"/>
    </source>
</evidence>
<evidence type="ECO:0000259" key="1">
    <source>
        <dbReference type="Pfam" id="PF08337"/>
    </source>
</evidence>
<dbReference type="GO" id="GO:0002116">
    <property type="term" value="C:semaphorin receptor complex"/>
    <property type="evidence" value="ECO:0007669"/>
    <property type="project" value="TreeGrafter"/>
</dbReference>
<dbReference type="OrthoDB" id="125363at2759"/>
<dbReference type="Gene3D" id="3.10.20.90">
    <property type="entry name" value="Phosphatidylinositol 3-kinase Catalytic Subunit, Chain A, domain 1"/>
    <property type="match status" value="1"/>
</dbReference>
<dbReference type="InterPro" id="IPR031148">
    <property type="entry name" value="Plexin"/>
</dbReference>
<dbReference type="FunFam" id="3.10.20.90:FF:000429">
    <property type="entry name" value="Plexin C1"/>
    <property type="match status" value="1"/>
</dbReference>
<dbReference type="Gene3D" id="1.10.506.10">
    <property type="entry name" value="GTPase Activation - p120gap, domain 1"/>
    <property type="match status" value="1"/>
</dbReference>
<dbReference type="InterPro" id="IPR013548">
    <property type="entry name" value="Plexin_cytoplasmic_RasGAP_dom"/>
</dbReference>
<dbReference type="Pfam" id="PF20170">
    <property type="entry name" value="Plexin_RBD"/>
    <property type="match status" value="1"/>
</dbReference>
<organism evidence="3 4">
    <name type="scientific">Clupea harengus</name>
    <name type="common">Atlantic herring</name>
    <dbReference type="NCBI Taxonomy" id="7950"/>
    <lineage>
        <taxon>Eukaryota</taxon>
        <taxon>Metazoa</taxon>
        <taxon>Chordata</taxon>
        <taxon>Craniata</taxon>
        <taxon>Vertebrata</taxon>
        <taxon>Euteleostomi</taxon>
        <taxon>Actinopterygii</taxon>
        <taxon>Neopterygii</taxon>
        <taxon>Teleostei</taxon>
        <taxon>Clupei</taxon>
        <taxon>Clupeiformes</taxon>
        <taxon>Clupeoidei</taxon>
        <taxon>Clupeidae</taxon>
        <taxon>Clupea</taxon>
    </lineage>
</organism>
<dbReference type="RefSeq" id="XP_031439214.1">
    <property type="nucleotide sequence ID" value="XM_031583354.2"/>
</dbReference>
<dbReference type="GO" id="GO:0030334">
    <property type="term" value="P:regulation of cell migration"/>
    <property type="evidence" value="ECO:0007669"/>
    <property type="project" value="TreeGrafter"/>
</dbReference>
<dbReference type="GO" id="GO:0007162">
    <property type="term" value="P:negative regulation of cell adhesion"/>
    <property type="evidence" value="ECO:0007669"/>
    <property type="project" value="TreeGrafter"/>
</dbReference>
<dbReference type="AlphaFoldDB" id="A0A6P8GJ66"/>
<proteinExistence type="predicted"/>
<sequence>MEQLLVSLMEQPSNAQPKLLLRRTESIVEKLLTNWMSVCLYGFLRECVGQPLYLLVCALTEQISKGPVDSVTGKALYTLSEDWLLSQAQYFSPLKLSVLFAMGTEGEVSEPLDVCVLDCDTVEQVKEKILLTFHRKFGFRYTQQLHDIDIEFEQSGCYVVLQEVDSSSEMMGEVTMLNTLKHYRIPDGSTIKVITRKVQGPQSSTLSFKEEPDFQTKYFHLIDPELAENTNSVRKKLKVKEVYRTKLLSTKVAVHSYVENLFKTIWGTSNNRPPHAVKYIFDILDSQAELKNISDPDVLHIWKTNSLPLCFWVNILKNPQFVFDLEKTPLLDGCLSVIAQAFMDSFSLTEQQLGMHAPTNKQLYAKDIPQYKQEVKAYYKKVQEQPALSSREFKDFLQEESKKHENEFNESLALCEIYKFIHHYFNQIEQKLEQSTAPSRLKEELQQVRELFDIKNKSSWE</sequence>
<dbReference type="PANTHER" id="PTHR22625:SF4">
    <property type="entry name" value="PLEXIN-C1"/>
    <property type="match status" value="1"/>
</dbReference>
<dbReference type="Pfam" id="PF08337">
    <property type="entry name" value="Plexin_cytopl"/>
    <property type="match status" value="1"/>
</dbReference>
<dbReference type="GO" id="GO:0050772">
    <property type="term" value="P:positive regulation of axonogenesis"/>
    <property type="evidence" value="ECO:0007669"/>
    <property type="project" value="TreeGrafter"/>
</dbReference>
<evidence type="ECO:0000313" key="4">
    <source>
        <dbReference type="RefSeq" id="XP_031439214.1"/>
    </source>
</evidence>
<dbReference type="GO" id="GO:0008360">
    <property type="term" value="P:regulation of cell shape"/>
    <property type="evidence" value="ECO:0007669"/>
    <property type="project" value="TreeGrafter"/>
</dbReference>
<dbReference type="GO" id="GO:0017154">
    <property type="term" value="F:semaphorin receptor activity"/>
    <property type="evidence" value="ECO:0007669"/>
    <property type="project" value="InterPro"/>
</dbReference>
<dbReference type="GeneID" id="116224187"/>
<gene>
    <name evidence="4" type="primary">LOC116224187</name>
</gene>
<dbReference type="PANTHER" id="PTHR22625">
    <property type="entry name" value="PLEXIN"/>
    <property type="match status" value="1"/>
</dbReference>
<dbReference type="SUPFAM" id="SSF48350">
    <property type="entry name" value="GTPase activation domain, GAP"/>
    <property type="match status" value="1"/>
</dbReference>
<feature type="domain" description="Plexin cytoplasmic RhoGTPase-binding" evidence="2">
    <location>
        <begin position="79"/>
        <end position="192"/>
    </location>
</feature>
<feature type="domain" description="Plexin cytoplasmic RasGAP" evidence="1">
    <location>
        <begin position="1"/>
        <end position="428"/>
    </location>
</feature>